<dbReference type="GO" id="GO:0004789">
    <property type="term" value="F:thiamine-phosphate diphosphorylase activity"/>
    <property type="evidence" value="ECO:0007669"/>
    <property type="project" value="UniProtKB-UniRule"/>
</dbReference>
<evidence type="ECO:0000259" key="12">
    <source>
        <dbReference type="Pfam" id="PF02581"/>
    </source>
</evidence>
<feature type="binding site" evidence="9">
    <location>
        <position position="168"/>
    </location>
    <ligand>
        <name>2-[(2R,5Z)-2-carboxy-4-methylthiazol-5(2H)-ylidene]ethyl phosphate</name>
        <dbReference type="ChEBI" id="CHEBI:62899"/>
    </ligand>
</feature>
<dbReference type="UniPathway" id="UPA00060">
    <property type="reaction ID" value="UER00141"/>
</dbReference>
<dbReference type="AlphaFoldDB" id="A0A1N6TXP5"/>
<keyword evidence="4 9" id="KW-0460">Magnesium</keyword>
<feature type="binding site" evidence="9">
    <location>
        <position position="110"/>
    </location>
    <ligand>
        <name>4-amino-2-methyl-5-(diphosphooxymethyl)pyrimidine</name>
        <dbReference type="ChEBI" id="CHEBI:57841"/>
    </ligand>
</feature>
<dbReference type="EMBL" id="FTLX01000003">
    <property type="protein sequence ID" value="SIQ57866.1"/>
    <property type="molecule type" value="Genomic_DNA"/>
</dbReference>
<dbReference type="Gene3D" id="3.20.20.70">
    <property type="entry name" value="Aldolase class I"/>
    <property type="match status" value="1"/>
</dbReference>
<dbReference type="NCBIfam" id="TIGR00693">
    <property type="entry name" value="thiE"/>
    <property type="match status" value="1"/>
</dbReference>
<comment type="catalytic activity">
    <reaction evidence="6 9 10">
        <text>4-methyl-5-(2-phosphooxyethyl)-thiazole + 4-amino-2-methyl-5-(diphosphooxymethyl)pyrimidine + H(+) = thiamine phosphate + diphosphate</text>
        <dbReference type="Rhea" id="RHEA:22328"/>
        <dbReference type="ChEBI" id="CHEBI:15378"/>
        <dbReference type="ChEBI" id="CHEBI:33019"/>
        <dbReference type="ChEBI" id="CHEBI:37575"/>
        <dbReference type="ChEBI" id="CHEBI:57841"/>
        <dbReference type="ChEBI" id="CHEBI:58296"/>
        <dbReference type="EC" id="2.5.1.3"/>
    </reaction>
</comment>
<feature type="binding site" evidence="9">
    <location>
        <begin position="188"/>
        <end position="189"/>
    </location>
    <ligand>
        <name>2-[(2R,5Z)-2-carboxy-4-methylthiazol-5(2H)-ylidene]ethyl phosphate</name>
        <dbReference type="ChEBI" id="CHEBI:62899"/>
    </ligand>
</feature>
<comment type="similarity">
    <text evidence="9 10">Belongs to the thiamine-phosphate synthase family.</text>
</comment>
<evidence type="ECO:0000313" key="16">
    <source>
        <dbReference type="Proteomes" id="UP000215545"/>
    </source>
</evidence>
<comment type="catalytic activity">
    <reaction evidence="7 9 10">
        <text>2-(2-carboxy-4-methylthiazol-5-yl)ethyl phosphate + 4-amino-2-methyl-5-(diphosphooxymethyl)pyrimidine + 2 H(+) = thiamine phosphate + CO2 + diphosphate</text>
        <dbReference type="Rhea" id="RHEA:47848"/>
        <dbReference type="ChEBI" id="CHEBI:15378"/>
        <dbReference type="ChEBI" id="CHEBI:16526"/>
        <dbReference type="ChEBI" id="CHEBI:33019"/>
        <dbReference type="ChEBI" id="CHEBI:37575"/>
        <dbReference type="ChEBI" id="CHEBI:57841"/>
        <dbReference type="ChEBI" id="CHEBI:62890"/>
        <dbReference type="EC" id="2.5.1.3"/>
    </reaction>
</comment>
<organism evidence="14 15">
    <name type="scientific">Domibacillus enclensis</name>
    <dbReference type="NCBI Taxonomy" id="1017273"/>
    <lineage>
        <taxon>Bacteria</taxon>
        <taxon>Bacillati</taxon>
        <taxon>Bacillota</taxon>
        <taxon>Bacilli</taxon>
        <taxon>Bacillales</taxon>
        <taxon>Bacillaceae</taxon>
        <taxon>Domibacillus</taxon>
    </lineage>
</organism>
<evidence type="ECO:0000256" key="4">
    <source>
        <dbReference type="ARBA" id="ARBA00022842"/>
    </source>
</evidence>
<dbReference type="FunFam" id="3.20.20.70:FF:000096">
    <property type="entry name" value="Thiamine-phosphate synthase"/>
    <property type="match status" value="1"/>
</dbReference>
<dbReference type="EC" id="2.5.1.3" evidence="9"/>
<dbReference type="HAMAP" id="MF_00097">
    <property type="entry name" value="TMP_synthase"/>
    <property type="match status" value="1"/>
</dbReference>
<proteinExistence type="inferred from homology"/>
<comment type="cofactor">
    <cofactor evidence="9">
        <name>Mg(2+)</name>
        <dbReference type="ChEBI" id="CHEBI:18420"/>
    </cofactor>
    <text evidence="9">Binds 1 Mg(2+) ion per subunit.</text>
</comment>
<evidence type="ECO:0000256" key="1">
    <source>
        <dbReference type="ARBA" id="ARBA00005165"/>
    </source>
</evidence>
<gene>
    <name evidence="9" type="primary">thiE</name>
    <name evidence="13" type="ORF">B1B05_07125</name>
    <name evidence="14" type="ORF">SAMN05443094_103100</name>
</gene>
<dbReference type="Proteomes" id="UP000186385">
    <property type="component" value="Unassembled WGS sequence"/>
</dbReference>
<evidence type="ECO:0000256" key="10">
    <source>
        <dbReference type="RuleBase" id="RU003826"/>
    </source>
</evidence>
<dbReference type="OrthoDB" id="9812206at2"/>
<feature type="binding site" evidence="9">
    <location>
        <begin position="136"/>
        <end position="138"/>
    </location>
    <ligand>
        <name>2-[(2R,5Z)-2-carboxy-4-methylthiazol-5(2H)-ylidene]ethyl phosphate</name>
        <dbReference type="ChEBI" id="CHEBI:62899"/>
    </ligand>
</feature>
<dbReference type="InterPro" id="IPR022998">
    <property type="entry name" value="ThiamineP_synth_TenI"/>
</dbReference>
<dbReference type="CDD" id="cd00564">
    <property type="entry name" value="TMP_TenI"/>
    <property type="match status" value="1"/>
</dbReference>
<sequence>MNSEQLAVYFIAGTTNCLKPIEQILQEAIKGGITMFQFREKGANAKTGEEKKALALKLQSICRSADIPFIVNDDIDLAVEIEADGVHIGQEDEAASVVREKIKGGIVGVSVHTMEEFEKAVADGADYVGTGPVYPTATKLDTRPVAGTVLIQQMKNQQPSFPIVGIGGITVQNAAEVMKAGADGVSVITAISMAKSPEAAAARFVETCK</sequence>
<comment type="catalytic activity">
    <reaction evidence="8 9 10">
        <text>2-[(2R,5Z)-2-carboxy-4-methylthiazol-5(2H)-ylidene]ethyl phosphate + 4-amino-2-methyl-5-(diphosphooxymethyl)pyrimidine + 2 H(+) = thiamine phosphate + CO2 + diphosphate</text>
        <dbReference type="Rhea" id="RHEA:47844"/>
        <dbReference type="ChEBI" id="CHEBI:15378"/>
        <dbReference type="ChEBI" id="CHEBI:16526"/>
        <dbReference type="ChEBI" id="CHEBI:33019"/>
        <dbReference type="ChEBI" id="CHEBI:37575"/>
        <dbReference type="ChEBI" id="CHEBI:57841"/>
        <dbReference type="ChEBI" id="CHEBI:62899"/>
        <dbReference type="EC" id="2.5.1.3"/>
    </reaction>
</comment>
<evidence type="ECO:0000256" key="9">
    <source>
        <dbReference type="HAMAP-Rule" id="MF_00097"/>
    </source>
</evidence>
<reference evidence="14 15" key="1">
    <citation type="submission" date="2017-01" db="EMBL/GenBank/DDBJ databases">
        <authorList>
            <person name="Mah S.A."/>
            <person name="Swanson W.J."/>
            <person name="Moy G.W."/>
            <person name="Vacquier V.D."/>
        </authorList>
    </citation>
    <scope>NUCLEOTIDE SEQUENCE [LARGE SCALE GENOMIC DNA]</scope>
    <source>
        <strain evidence="14 15">NIO-1016</strain>
    </source>
</reference>
<evidence type="ECO:0000256" key="3">
    <source>
        <dbReference type="ARBA" id="ARBA00022723"/>
    </source>
</evidence>
<dbReference type="GO" id="GO:0000287">
    <property type="term" value="F:magnesium ion binding"/>
    <property type="evidence" value="ECO:0007669"/>
    <property type="project" value="UniProtKB-UniRule"/>
</dbReference>
<evidence type="ECO:0000313" key="15">
    <source>
        <dbReference type="Proteomes" id="UP000186385"/>
    </source>
</evidence>
<dbReference type="PANTHER" id="PTHR20857:SF15">
    <property type="entry name" value="THIAMINE-PHOSPHATE SYNTHASE"/>
    <property type="match status" value="1"/>
</dbReference>
<keyword evidence="5 9" id="KW-0784">Thiamine biosynthesis</keyword>
<dbReference type="SUPFAM" id="SSF51391">
    <property type="entry name" value="Thiamin phosphate synthase"/>
    <property type="match status" value="1"/>
</dbReference>
<keyword evidence="16" id="KW-1185">Reference proteome</keyword>
<accession>A0A1N6TXP5</accession>
<evidence type="ECO:0000256" key="5">
    <source>
        <dbReference type="ARBA" id="ARBA00022977"/>
    </source>
</evidence>
<evidence type="ECO:0000313" key="14">
    <source>
        <dbReference type="EMBL" id="SIQ57866.1"/>
    </source>
</evidence>
<evidence type="ECO:0000256" key="7">
    <source>
        <dbReference type="ARBA" id="ARBA00047851"/>
    </source>
</evidence>
<comment type="pathway">
    <text evidence="1 9 11">Cofactor biosynthesis; thiamine diphosphate biosynthesis; thiamine phosphate from 4-amino-2-methyl-5-diphosphomethylpyrimidine and 4-methyl-5-(2-phosphoethyl)-thiazole: step 1/1.</text>
</comment>
<name>A0A1N6TXP5_9BACI</name>
<dbReference type="Pfam" id="PF02581">
    <property type="entry name" value="TMP-TENI"/>
    <property type="match status" value="1"/>
</dbReference>
<dbReference type="Proteomes" id="UP000215545">
    <property type="component" value="Unassembled WGS sequence"/>
</dbReference>
<feature type="binding site" evidence="9">
    <location>
        <begin position="37"/>
        <end position="41"/>
    </location>
    <ligand>
        <name>4-amino-2-methyl-5-(diphosphooxymethyl)pyrimidine</name>
        <dbReference type="ChEBI" id="CHEBI:57841"/>
    </ligand>
</feature>
<feature type="binding site" evidence="9">
    <location>
        <position position="72"/>
    </location>
    <ligand>
        <name>4-amino-2-methyl-5-(diphosphooxymethyl)pyrimidine</name>
        <dbReference type="ChEBI" id="CHEBI:57841"/>
    </ligand>
</feature>
<dbReference type="EMBL" id="MWSK01000003">
    <property type="protein sequence ID" value="OXS78376.1"/>
    <property type="molecule type" value="Genomic_DNA"/>
</dbReference>
<dbReference type="STRING" id="1017273.SAMN05443094_103100"/>
<comment type="function">
    <text evidence="9">Condenses 4-methyl-5-(beta-hydroxyethyl)thiazole monophosphate (THZ-P) and 2-methyl-4-amino-5-hydroxymethyl pyrimidine pyrophosphate (HMP-PP) to form thiamine monophosphate (TMP).</text>
</comment>
<feature type="binding site" evidence="9">
    <location>
        <position position="73"/>
    </location>
    <ligand>
        <name>Mg(2+)</name>
        <dbReference type="ChEBI" id="CHEBI:18420"/>
    </ligand>
</feature>
<dbReference type="RefSeq" id="WP_045851585.1">
    <property type="nucleotide sequence ID" value="NZ_FTLX01000003.1"/>
</dbReference>
<dbReference type="GO" id="GO:0009228">
    <property type="term" value="P:thiamine biosynthetic process"/>
    <property type="evidence" value="ECO:0007669"/>
    <property type="project" value="UniProtKB-KW"/>
</dbReference>
<keyword evidence="2 9" id="KW-0808">Transferase</keyword>
<keyword evidence="3 9" id="KW-0479">Metal-binding</keyword>
<dbReference type="GO" id="GO:0009229">
    <property type="term" value="P:thiamine diphosphate biosynthetic process"/>
    <property type="evidence" value="ECO:0007669"/>
    <property type="project" value="UniProtKB-UniRule"/>
</dbReference>
<dbReference type="InterPro" id="IPR036206">
    <property type="entry name" value="ThiamineP_synth_sf"/>
</dbReference>
<dbReference type="PANTHER" id="PTHR20857">
    <property type="entry name" value="THIAMINE-PHOSPHATE PYROPHOSPHORYLASE"/>
    <property type="match status" value="1"/>
</dbReference>
<reference evidence="13" key="3">
    <citation type="submission" date="2017-03" db="EMBL/GenBank/DDBJ databases">
        <authorList>
            <person name="Dastager S.G."/>
            <person name="Neurgaonkar P.S."/>
            <person name="Dharne M.S."/>
        </authorList>
    </citation>
    <scope>NUCLEOTIDE SEQUENCE</scope>
    <source>
        <strain evidence="13">DSM 25145</strain>
    </source>
</reference>
<feature type="binding site" evidence="9">
    <location>
        <position position="92"/>
    </location>
    <ligand>
        <name>Mg(2+)</name>
        <dbReference type="ChEBI" id="CHEBI:18420"/>
    </ligand>
</feature>
<evidence type="ECO:0000256" key="11">
    <source>
        <dbReference type="RuleBase" id="RU004253"/>
    </source>
</evidence>
<feature type="domain" description="Thiamine phosphate synthase/TenI" evidence="12">
    <location>
        <begin position="8"/>
        <end position="191"/>
    </location>
</feature>
<dbReference type="InterPro" id="IPR013785">
    <property type="entry name" value="Aldolase_TIM"/>
</dbReference>
<evidence type="ECO:0000256" key="6">
    <source>
        <dbReference type="ARBA" id="ARBA00047334"/>
    </source>
</evidence>
<protein>
    <recommendedName>
        <fullName evidence="9">Thiamine-phosphate synthase</fullName>
        <shortName evidence="9">TP synthase</shortName>
        <shortName evidence="9">TPS</shortName>
        <ecNumber evidence="9">2.5.1.3</ecNumber>
    </recommendedName>
    <alternativeName>
        <fullName evidence="9">Thiamine-phosphate pyrophosphorylase</fullName>
        <shortName evidence="9">TMP pyrophosphorylase</shortName>
        <shortName evidence="9">TMP-PPase</shortName>
    </alternativeName>
</protein>
<evidence type="ECO:0000256" key="2">
    <source>
        <dbReference type="ARBA" id="ARBA00022679"/>
    </source>
</evidence>
<feature type="binding site" evidence="9">
    <location>
        <position position="139"/>
    </location>
    <ligand>
        <name>4-amino-2-methyl-5-(diphosphooxymethyl)pyrimidine</name>
        <dbReference type="ChEBI" id="CHEBI:57841"/>
    </ligand>
</feature>
<dbReference type="GO" id="GO:0005737">
    <property type="term" value="C:cytoplasm"/>
    <property type="evidence" value="ECO:0007669"/>
    <property type="project" value="TreeGrafter"/>
</dbReference>
<dbReference type="InterPro" id="IPR034291">
    <property type="entry name" value="TMP_synthase"/>
</dbReference>
<evidence type="ECO:0000256" key="8">
    <source>
        <dbReference type="ARBA" id="ARBA00047883"/>
    </source>
</evidence>
<evidence type="ECO:0000313" key="13">
    <source>
        <dbReference type="EMBL" id="OXS78376.1"/>
    </source>
</evidence>
<reference evidence="16" key="2">
    <citation type="submission" date="2017-03" db="EMBL/GenBank/DDBJ databases">
        <title>Bacillus sp. V-88(T) DSM27956, whole genome shotgun sequencing project.</title>
        <authorList>
            <person name="Dastager S.G."/>
            <person name="Neurgaonkar P.S."/>
            <person name="Dharne M.S."/>
        </authorList>
    </citation>
    <scope>NUCLEOTIDE SEQUENCE [LARGE SCALE GENOMIC DNA]</scope>
    <source>
        <strain evidence="16">DSM 25145</strain>
    </source>
</reference>